<evidence type="ECO:0000313" key="1">
    <source>
        <dbReference type="EMBL" id="PLT27992.1"/>
    </source>
</evidence>
<sequence length="332" mass="37494">MFSDSTEYSAETYKDIYLQLKSELKWKVSDPRSLMMISALYAVNNTTFDMEKLHSLSSFIKKSVGVFSPLKTYVRYNLAAMLLVRHDDAEAKFIELNEIYDKMITRGFSRGTFTYFSAFSVLTGRDETKKEEDLMEKSILLYKAMRKKHYFLTSASDYPLSVLIAQNDASIEYLIARMEYFYSSLSDGLFSKSDQLQFLSHILTLDQTSGDKALIEKCQQLYQLLKDKGIKPKPKIYPVIGLLSILEEPAEELDSVVKLTELLNSKKVFKWYKEENFMFAVHLTVSKKLQHTHVSEIGISTAIETIIQAQQAAMTAAVVGASAAAASAGAGN</sequence>
<comment type="caution">
    <text evidence="1">The sequence shown here is derived from an EMBL/GenBank/DDBJ whole genome shotgun (WGS) entry which is preliminary data.</text>
</comment>
<evidence type="ECO:0000313" key="2">
    <source>
        <dbReference type="Proteomes" id="UP000234748"/>
    </source>
</evidence>
<dbReference type="AlphaFoldDB" id="A0A2N5M0W0"/>
<name>A0A2N5M0W0_9BACI</name>
<dbReference type="OrthoDB" id="1778393at2"/>
<dbReference type="Proteomes" id="UP000234748">
    <property type="component" value="Unassembled WGS sequence"/>
</dbReference>
<accession>A0A2N5M0W0</accession>
<keyword evidence="2" id="KW-1185">Reference proteome</keyword>
<gene>
    <name evidence="1" type="ORF">CUU66_20885</name>
</gene>
<organism evidence="1 2">
    <name type="scientific">Peribacillus deserti</name>
    <dbReference type="NCBI Taxonomy" id="673318"/>
    <lineage>
        <taxon>Bacteria</taxon>
        <taxon>Bacillati</taxon>
        <taxon>Bacillota</taxon>
        <taxon>Bacilli</taxon>
        <taxon>Bacillales</taxon>
        <taxon>Bacillaceae</taxon>
        <taxon>Peribacillus</taxon>
    </lineage>
</organism>
<reference evidence="1 2" key="1">
    <citation type="submission" date="2017-11" db="EMBL/GenBank/DDBJ databases">
        <title>Comparitive Functional Genomics of Dry Heat Resistant strains isolated from the Viking Spacecraft.</title>
        <authorList>
            <person name="Seuylemezian A."/>
            <person name="Cooper K."/>
            <person name="Vaishampayan P."/>
        </authorList>
    </citation>
    <scope>NUCLEOTIDE SEQUENCE [LARGE SCALE GENOMIC DNA]</scope>
    <source>
        <strain evidence="1 2">V1-29</strain>
    </source>
</reference>
<dbReference type="RefSeq" id="WP_101645328.1">
    <property type="nucleotide sequence ID" value="NZ_PGUY01000070.1"/>
</dbReference>
<proteinExistence type="predicted"/>
<dbReference type="EMBL" id="PGUY01000070">
    <property type="protein sequence ID" value="PLT27992.1"/>
    <property type="molecule type" value="Genomic_DNA"/>
</dbReference>
<protein>
    <recommendedName>
        <fullName evidence="3">DUF4003 domain-containing protein</fullName>
    </recommendedName>
</protein>
<dbReference type="InterPro" id="IPR025062">
    <property type="entry name" value="DUF4003"/>
</dbReference>
<dbReference type="Pfam" id="PF13170">
    <property type="entry name" value="DUF4003"/>
    <property type="match status" value="1"/>
</dbReference>
<evidence type="ECO:0008006" key="3">
    <source>
        <dbReference type="Google" id="ProtNLM"/>
    </source>
</evidence>